<protein>
    <submittedName>
        <fullName evidence="2">Uncharacterized protein LOC107783312 isoform X9</fullName>
    </submittedName>
</protein>
<accession>A0AC58RN30</accession>
<keyword evidence="1" id="KW-1185">Reference proteome</keyword>
<reference evidence="2" key="2">
    <citation type="submission" date="2025-08" db="UniProtKB">
        <authorList>
            <consortium name="RefSeq"/>
        </authorList>
    </citation>
    <scope>IDENTIFICATION</scope>
    <source>
        <tissue evidence="2">Leaf</tissue>
    </source>
</reference>
<proteinExistence type="predicted"/>
<gene>
    <name evidence="2" type="primary">LOC107783312</name>
</gene>
<dbReference type="RefSeq" id="XP_075074126.1">
    <property type="nucleotide sequence ID" value="XM_075218025.1"/>
</dbReference>
<evidence type="ECO:0000313" key="2">
    <source>
        <dbReference type="RefSeq" id="XP_075074126.1"/>
    </source>
</evidence>
<evidence type="ECO:0000313" key="1">
    <source>
        <dbReference type="Proteomes" id="UP000790787"/>
    </source>
</evidence>
<dbReference type="Proteomes" id="UP000790787">
    <property type="component" value="Chromosome 7"/>
</dbReference>
<sequence>MQQAGPSYIGVPTRPLHRIAGLEQETENLKKKLAACTRENQNLEEELSEAYRIKSQLADLHSAEVSKNIEAEKQLKFFQGCVAAAFAERDHAVMEAEKAKEKEELVSRGFHELQQRIEELNCELLEEKILTATLQSDLDREERLDEAFKEVVHKFYEIRQQSLGDIEDVSWEDKCGCLLHDSSEMWTFRPGETSTSKYISALEEQVETLRKSLDNLQNKLQMGLEIENHLKKKVRALEKQKIRSEEKLRAQISTFHHYHSQHRLDITSLLDEGFSHIKSAMNMVEEKLKGCSMSERDLNSSQVDDLKFNELEFQDVRINNDDGSDLIFKRNEPCSTTTTTVGNSDASKALALALNEKVETLLLLSQQEERHLLERNVNAAMQKKIEELQRNLLQVTNEKVKALMELAQLKRDHQLLQEKVNQASRQGKFVGEIAVKRPVQEKDGRLKNLLKTSYLRRWTGIQDSDGNDADTHRDSEVIYADRRPTNSMDYARMKIENATLKESLESMDHLIRAVRRLRLSLLKVKESAASEGTEYCSSESLDTIINEANQLKTALGSSLPLSWSAEADSGSFSERVEIDVNGHSTGENMDFVSAAGFEMVELLVFIAQLLKEDKCS</sequence>
<organism evidence="1 2">
    <name type="scientific">Nicotiana tabacum</name>
    <name type="common">Common tobacco</name>
    <dbReference type="NCBI Taxonomy" id="4097"/>
    <lineage>
        <taxon>Eukaryota</taxon>
        <taxon>Viridiplantae</taxon>
        <taxon>Streptophyta</taxon>
        <taxon>Embryophyta</taxon>
        <taxon>Tracheophyta</taxon>
        <taxon>Spermatophyta</taxon>
        <taxon>Magnoliopsida</taxon>
        <taxon>eudicotyledons</taxon>
        <taxon>Gunneridae</taxon>
        <taxon>Pentapetalae</taxon>
        <taxon>asterids</taxon>
        <taxon>lamiids</taxon>
        <taxon>Solanales</taxon>
        <taxon>Solanaceae</taxon>
        <taxon>Nicotianoideae</taxon>
        <taxon>Nicotianeae</taxon>
        <taxon>Nicotiana</taxon>
    </lineage>
</organism>
<reference evidence="1" key="1">
    <citation type="journal article" date="2014" name="Nat. Commun.">
        <title>The tobacco genome sequence and its comparison with those of tomato and potato.</title>
        <authorList>
            <person name="Sierro N."/>
            <person name="Battey J.N."/>
            <person name="Ouadi S."/>
            <person name="Bakaher N."/>
            <person name="Bovet L."/>
            <person name="Willig A."/>
            <person name="Goepfert S."/>
            <person name="Peitsch M.C."/>
            <person name="Ivanov N.V."/>
        </authorList>
    </citation>
    <scope>NUCLEOTIDE SEQUENCE [LARGE SCALE GENOMIC DNA]</scope>
</reference>
<name>A0AC58RN30_TOBAC</name>